<keyword evidence="2" id="KW-1185">Reference proteome</keyword>
<dbReference type="Pfam" id="PF17318">
    <property type="entry name" value="DUF5361"/>
    <property type="match status" value="1"/>
</dbReference>
<evidence type="ECO:0000313" key="1">
    <source>
        <dbReference type="EMBL" id="OJG10615.1"/>
    </source>
</evidence>
<dbReference type="InterPro" id="IPR035286">
    <property type="entry name" value="DUF5361"/>
</dbReference>
<reference evidence="1 2" key="1">
    <citation type="submission" date="2014-12" db="EMBL/GenBank/DDBJ databases">
        <title>Draft genome sequences of 29 type strains of Enterococci.</title>
        <authorList>
            <person name="Zhong Z."/>
            <person name="Sun Z."/>
            <person name="Liu W."/>
            <person name="Zhang W."/>
            <person name="Zhang H."/>
        </authorList>
    </citation>
    <scope>NUCLEOTIDE SEQUENCE [LARGE SCALE GENOMIC DNA]</scope>
    <source>
        <strain evidence="1 2">DSM 17690</strain>
    </source>
</reference>
<gene>
    <name evidence="1" type="ORF">RU93_GL002131</name>
</gene>
<evidence type="ECO:0000313" key="2">
    <source>
        <dbReference type="Proteomes" id="UP000182149"/>
    </source>
</evidence>
<dbReference type="STRING" id="328396.RU93_GL002131"/>
<name>A0A1L8QSX0_9ENTE</name>
<dbReference type="AlphaFoldDB" id="A0A1L8QSX0"/>
<comment type="caution">
    <text evidence="1">The sequence shown here is derived from an EMBL/GenBank/DDBJ whole genome shotgun (WGS) entry which is preliminary data.</text>
</comment>
<accession>A0A1L8QSX0</accession>
<protein>
    <submittedName>
        <fullName evidence="1">Uncharacterized protein</fullName>
    </submittedName>
</protein>
<organism evidence="1 2">
    <name type="scientific">Enterococcus aquimarinus</name>
    <dbReference type="NCBI Taxonomy" id="328396"/>
    <lineage>
        <taxon>Bacteria</taxon>
        <taxon>Bacillati</taxon>
        <taxon>Bacillota</taxon>
        <taxon>Bacilli</taxon>
        <taxon>Lactobacillales</taxon>
        <taxon>Enterococcaceae</taxon>
        <taxon>Enterococcus</taxon>
    </lineage>
</organism>
<proteinExistence type="predicted"/>
<dbReference type="Proteomes" id="UP000182149">
    <property type="component" value="Unassembled WGS sequence"/>
</dbReference>
<dbReference type="EMBL" id="JXKD01000007">
    <property type="protein sequence ID" value="OJG10615.1"/>
    <property type="molecule type" value="Genomic_DNA"/>
</dbReference>
<sequence>MPLNTLLLAGISDHLATANWLNSKEGQEGTNRPESILMKLLEIEPAEKENVAFESGEDFERTRNEMLEEMKRGEN</sequence>